<evidence type="ECO:0000256" key="4">
    <source>
        <dbReference type="ARBA" id="ARBA00022801"/>
    </source>
</evidence>
<gene>
    <name evidence="5" type="ORF">GGD41_007462</name>
</gene>
<dbReference type="PANTHER" id="PTHR30302">
    <property type="entry name" value="HYDROGENASE 1 MATURATION PROTEASE"/>
    <property type="match status" value="1"/>
</dbReference>
<accession>A0A7Y9WG36</accession>
<dbReference type="InterPro" id="IPR023430">
    <property type="entry name" value="Pept_HybD-like_dom_sf"/>
</dbReference>
<comment type="caution">
    <text evidence="5">The sequence shown here is derived from an EMBL/GenBank/DDBJ whole genome shotgun (WGS) entry which is preliminary data.</text>
</comment>
<evidence type="ECO:0000313" key="6">
    <source>
        <dbReference type="Proteomes" id="UP000572540"/>
    </source>
</evidence>
<keyword evidence="2 5" id="KW-0645">Protease</keyword>
<proteinExistence type="inferred from homology"/>
<name>A0A7Y9WG36_9BURK</name>
<dbReference type="PRINTS" id="PR00446">
    <property type="entry name" value="HYDRGNUPTAKE"/>
</dbReference>
<dbReference type="AlphaFoldDB" id="A0A7Y9WG36"/>
<dbReference type="PANTHER" id="PTHR30302:SF1">
    <property type="entry name" value="HYDROGENASE 2 MATURATION PROTEASE"/>
    <property type="match status" value="1"/>
</dbReference>
<dbReference type="GO" id="GO:0016485">
    <property type="term" value="P:protein processing"/>
    <property type="evidence" value="ECO:0007669"/>
    <property type="project" value="TreeGrafter"/>
</dbReference>
<keyword evidence="3" id="KW-0064">Aspartyl protease</keyword>
<organism evidence="5 6">
    <name type="scientific">Paraburkholderia bryophila</name>
    <dbReference type="NCBI Taxonomy" id="420952"/>
    <lineage>
        <taxon>Bacteria</taxon>
        <taxon>Pseudomonadati</taxon>
        <taxon>Pseudomonadota</taxon>
        <taxon>Betaproteobacteria</taxon>
        <taxon>Burkholderiales</taxon>
        <taxon>Burkholderiaceae</taxon>
        <taxon>Paraburkholderia</taxon>
    </lineage>
</organism>
<dbReference type="GO" id="GO:0008047">
    <property type="term" value="F:enzyme activator activity"/>
    <property type="evidence" value="ECO:0007669"/>
    <property type="project" value="InterPro"/>
</dbReference>
<dbReference type="Gene3D" id="3.40.50.1450">
    <property type="entry name" value="HybD-like"/>
    <property type="match status" value="1"/>
</dbReference>
<sequence length="189" mass="19570">MSAILVAGIGNVFLGDDGFGVEVVRRLRERLDAGEWPALARGVTIADFGIRGIDLCYALLDGVASAILIDATQRGGAPGTLYVIEPSEEDRGGVSGGGGGGDGDPYAVPMLMSPHEMDPVKVLQTVRMLGGGCEDIVVLGCEPQDFGCENGEQGRMSLSDAVAQAVEPAAEAVVRLVMARLERNAALVS</sequence>
<evidence type="ECO:0000313" key="5">
    <source>
        <dbReference type="EMBL" id="NYH20234.1"/>
    </source>
</evidence>
<dbReference type="EMBL" id="JACCAU010000001">
    <property type="protein sequence ID" value="NYH20234.1"/>
    <property type="molecule type" value="Genomic_DNA"/>
</dbReference>
<evidence type="ECO:0000256" key="2">
    <source>
        <dbReference type="ARBA" id="ARBA00022670"/>
    </source>
</evidence>
<dbReference type="SUPFAM" id="SSF53163">
    <property type="entry name" value="HybD-like"/>
    <property type="match status" value="1"/>
</dbReference>
<evidence type="ECO:0000256" key="1">
    <source>
        <dbReference type="ARBA" id="ARBA00006814"/>
    </source>
</evidence>
<evidence type="ECO:0000256" key="3">
    <source>
        <dbReference type="ARBA" id="ARBA00022750"/>
    </source>
</evidence>
<dbReference type="InterPro" id="IPR000671">
    <property type="entry name" value="Peptidase_A31"/>
</dbReference>
<comment type="similarity">
    <text evidence="1">Belongs to the peptidase A31 family.</text>
</comment>
<dbReference type="GO" id="GO:0004190">
    <property type="term" value="F:aspartic-type endopeptidase activity"/>
    <property type="evidence" value="ECO:0007669"/>
    <property type="project" value="UniProtKB-KW"/>
</dbReference>
<dbReference type="NCBIfam" id="TIGR00072">
    <property type="entry name" value="hydrog_prot"/>
    <property type="match status" value="1"/>
</dbReference>
<reference evidence="5 6" key="1">
    <citation type="submission" date="2020-07" db="EMBL/GenBank/DDBJ databases">
        <title>Exploring microbial biodiversity for novel pathways involved in the catabolism of aromatic compounds derived from lignin.</title>
        <authorList>
            <person name="Elkins J."/>
        </authorList>
    </citation>
    <scope>NUCLEOTIDE SEQUENCE [LARGE SCALE GENOMIC DNA]</scope>
    <source>
        <strain evidence="5 6">H2C3B</strain>
    </source>
</reference>
<dbReference type="Proteomes" id="UP000572540">
    <property type="component" value="Unassembled WGS sequence"/>
</dbReference>
<protein>
    <submittedName>
        <fullName evidence="5">Hydrogenase maturation protease</fullName>
        <ecNumber evidence="5">3.4.23.-</ecNumber>
    </submittedName>
</protein>
<keyword evidence="4 5" id="KW-0378">Hydrolase</keyword>
<dbReference type="EC" id="3.4.23.-" evidence="5"/>
<dbReference type="RefSeq" id="WP_179704117.1">
    <property type="nucleotide sequence ID" value="NZ_JACCAU010000001.1"/>
</dbReference>